<dbReference type="InterPro" id="IPR032875">
    <property type="entry name" value="Succ_CoA_lig_flav_dom"/>
</dbReference>
<dbReference type="SMART" id="SM00881">
    <property type="entry name" value="CoA_binding"/>
    <property type="match status" value="1"/>
</dbReference>
<proteinExistence type="predicted"/>
<dbReference type="Proteomes" id="UP001526430">
    <property type="component" value="Unassembled WGS sequence"/>
</dbReference>
<evidence type="ECO:0000259" key="2">
    <source>
        <dbReference type="SMART" id="SM00881"/>
    </source>
</evidence>
<dbReference type="Pfam" id="PF13380">
    <property type="entry name" value="CoA_binding_2"/>
    <property type="match status" value="1"/>
</dbReference>
<dbReference type="InterPro" id="IPR016102">
    <property type="entry name" value="Succinyl-CoA_synth-like"/>
</dbReference>
<organism evidence="3 4">
    <name type="scientific">Sabulicella glaciei</name>
    <dbReference type="NCBI Taxonomy" id="2984948"/>
    <lineage>
        <taxon>Bacteria</taxon>
        <taxon>Pseudomonadati</taxon>
        <taxon>Pseudomonadota</taxon>
        <taxon>Alphaproteobacteria</taxon>
        <taxon>Acetobacterales</taxon>
        <taxon>Acetobacteraceae</taxon>
        <taxon>Sabulicella</taxon>
    </lineage>
</organism>
<accession>A0ABT3NS20</accession>
<protein>
    <submittedName>
        <fullName evidence="3">Acetate--CoA ligase family protein</fullName>
    </submittedName>
</protein>
<keyword evidence="3" id="KW-0436">Ligase</keyword>
<evidence type="ECO:0000313" key="4">
    <source>
        <dbReference type="Proteomes" id="UP001526430"/>
    </source>
</evidence>
<dbReference type="SUPFAM" id="SSF51735">
    <property type="entry name" value="NAD(P)-binding Rossmann-fold domains"/>
    <property type="match status" value="1"/>
</dbReference>
<keyword evidence="4" id="KW-1185">Reference proteome</keyword>
<comment type="caution">
    <text evidence="3">The sequence shown here is derived from an EMBL/GenBank/DDBJ whole genome shotgun (WGS) entry which is preliminary data.</text>
</comment>
<dbReference type="PANTHER" id="PTHR42793">
    <property type="entry name" value="COA BINDING DOMAIN CONTAINING PROTEIN"/>
    <property type="match status" value="1"/>
</dbReference>
<dbReference type="Gene3D" id="3.30.470.20">
    <property type="entry name" value="ATP-grasp fold, B domain"/>
    <property type="match status" value="1"/>
</dbReference>
<dbReference type="SUPFAM" id="SSF52210">
    <property type="entry name" value="Succinyl-CoA synthetase domains"/>
    <property type="match status" value="2"/>
</dbReference>
<sequence>MRELLAPRSIALIGASADASRLTARPQRYLRRHGFGGALHLVHRRASEINGEATRPDIPEGVEFAYVLLGTDHVEAQVAEAARKGAKLCCILADGFAEAGPEGEERQRRVVEAAHTGGMRVLGPNSMGVVNLQDRIACTVNAALEAESLLPGRVALVSQSGSMMGAILSRGAARGLGFSHLIGTGNEADLSAGEIAGMLVDDPGVDAVMLFLEAIRAPEAFAEAAAKAHARGKPIIAFKLGRSEYGAELAASHTGALAGSDAAVDAFFRAHGILRATTLEGFLELPSLAIGQRAVVRPAAVSVLTTTGGGGAMAVDALGVAGVEARAPDAAASEALSAVGMRAGARLLDMTLAGTKPDRIRAAIEALDRDAETAVIVPVIGSSAQFRPADAVAGITAAEARKPVAAFLVPQADASLRLLAEAGIAGFRTPESLADALRAFLSWRAPHPVAAEVPALSLPAEPDEADAREALAALGLESDWARFETEPAAGLRYPVALKILSPDLAHKTEVGGVALGILDEAALRREMAAMRERVRVAAPDARLRGFLAQPMARPLAEAILGYRHSPEVGSIVMLGAGGILAELNRDVSLRLAPVDEETAHAMIAEVRALRVVQGFRNLPRGDTDALARAIVALSRLALVPEVAEAEVNPLMIHESGLTVADAWVIRR</sequence>
<dbReference type="Pfam" id="PF13607">
    <property type="entry name" value="Succ_CoA_lig"/>
    <property type="match status" value="1"/>
</dbReference>
<dbReference type="InterPro" id="IPR003781">
    <property type="entry name" value="CoA-bd"/>
</dbReference>
<dbReference type="Pfam" id="PF13549">
    <property type="entry name" value="ATP-grasp_5"/>
    <property type="match status" value="1"/>
</dbReference>
<dbReference type="SUPFAM" id="SSF56059">
    <property type="entry name" value="Glutathione synthetase ATP-binding domain-like"/>
    <property type="match status" value="1"/>
</dbReference>
<keyword evidence="1" id="KW-0816">Tricarboxylic acid cycle</keyword>
<evidence type="ECO:0000256" key="1">
    <source>
        <dbReference type="ARBA" id="ARBA00022532"/>
    </source>
</evidence>
<gene>
    <name evidence="3" type="ORF">OF850_04930</name>
</gene>
<dbReference type="Gene3D" id="3.40.50.720">
    <property type="entry name" value="NAD(P)-binding Rossmann-like Domain"/>
    <property type="match status" value="1"/>
</dbReference>
<dbReference type="RefSeq" id="WP_301588759.1">
    <property type="nucleotide sequence ID" value="NZ_JAPFQI010000001.1"/>
</dbReference>
<evidence type="ECO:0000313" key="3">
    <source>
        <dbReference type="EMBL" id="MCW8084961.1"/>
    </source>
</evidence>
<feature type="domain" description="CoA-binding" evidence="2">
    <location>
        <begin position="4"/>
        <end position="96"/>
    </location>
</feature>
<dbReference type="InterPro" id="IPR013815">
    <property type="entry name" value="ATP_grasp_subdomain_1"/>
</dbReference>
<dbReference type="GO" id="GO:0016874">
    <property type="term" value="F:ligase activity"/>
    <property type="evidence" value="ECO:0007669"/>
    <property type="project" value="UniProtKB-KW"/>
</dbReference>
<dbReference type="PANTHER" id="PTHR42793:SF4">
    <property type="entry name" value="BLL6376 PROTEIN"/>
    <property type="match status" value="1"/>
</dbReference>
<dbReference type="Gene3D" id="3.30.1490.20">
    <property type="entry name" value="ATP-grasp fold, A domain"/>
    <property type="match status" value="1"/>
</dbReference>
<name>A0ABT3NS20_9PROT</name>
<dbReference type="EMBL" id="JAPFQI010000001">
    <property type="protein sequence ID" value="MCW8084961.1"/>
    <property type="molecule type" value="Genomic_DNA"/>
</dbReference>
<dbReference type="InterPro" id="IPR036291">
    <property type="entry name" value="NAD(P)-bd_dom_sf"/>
</dbReference>
<dbReference type="Gene3D" id="3.40.50.261">
    <property type="entry name" value="Succinyl-CoA synthetase domains"/>
    <property type="match status" value="2"/>
</dbReference>
<reference evidence="3 4" key="1">
    <citation type="submission" date="2022-10" db="EMBL/GenBank/DDBJ databases">
        <title>Roseococcus glaciei nov., sp. nov., isolated from glacier.</title>
        <authorList>
            <person name="Liu Q."/>
            <person name="Xin Y.-H."/>
        </authorList>
    </citation>
    <scope>NUCLEOTIDE SEQUENCE [LARGE SCALE GENOMIC DNA]</scope>
    <source>
        <strain evidence="3 4">MDT2-1-1</strain>
    </source>
</reference>